<accession>A0A5P9VI50</accession>
<dbReference type="Proteomes" id="UP000386070">
    <property type="component" value="Segment"/>
</dbReference>
<evidence type="ECO:0000313" key="9">
    <source>
        <dbReference type="Proteomes" id="UP000516357"/>
    </source>
</evidence>
<evidence type="ECO:0000313" key="10">
    <source>
        <dbReference type="Proteomes" id="UP000516443"/>
    </source>
</evidence>
<feature type="region of interest" description="Disordered" evidence="4">
    <location>
        <begin position="1"/>
        <end position="87"/>
    </location>
</feature>
<dbReference type="InterPro" id="IPR021304">
    <property type="entry name" value="Adeno_L4-33K/L4-22K"/>
</dbReference>
<dbReference type="Proteomes" id="UP000516357">
    <property type="component" value="Segment"/>
</dbReference>
<evidence type="ECO:0000256" key="2">
    <source>
        <dbReference type="ARBA" id="ARBA00022612"/>
    </source>
</evidence>
<evidence type="ECO:0000313" key="8">
    <source>
        <dbReference type="Proteomes" id="UP000386070"/>
    </source>
</evidence>
<evidence type="ECO:0000256" key="4">
    <source>
        <dbReference type="SAM" id="MobiDB-lite"/>
    </source>
</evidence>
<feature type="compositionally biased region" description="Acidic residues" evidence="4">
    <location>
        <begin position="18"/>
        <end position="27"/>
    </location>
</feature>
<dbReference type="EMBL" id="MN411633">
    <property type="protein sequence ID" value="QNQ79257.1"/>
    <property type="molecule type" value="Genomic_DNA"/>
</dbReference>
<dbReference type="KEGG" id="vg:80533583"/>
<dbReference type="GeneID" id="80533583"/>
<feature type="compositionally biased region" description="Polar residues" evidence="4">
    <location>
        <begin position="1"/>
        <end position="11"/>
    </location>
</feature>
<comment type="similarity">
    <text evidence="1">Belongs to the adenoviridae splicing factor family.</text>
</comment>
<reference evidence="9 10" key="2">
    <citation type="submission" date="2019-09" db="EMBL/GenBank/DDBJ databases">
        <title>Genome sequence of porcine adenovirus 4 strain Kasza: fibre comparable to that of strain NADC-1, including a longer RGD-containing and a galectin domains.</title>
        <authorList>
            <person name="Papp T."/>
            <person name="Custers J."/>
            <person name="Harrach B."/>
        </authorList>
    </citation>
    <scope>NUCLEOTIDE SEQUENCE [LARGE SCALE GENOMIC DNA]</scope>
    <source>
        <strain evidence="6 10">Kasza_vL</strain>
        <strain evidence="7 9">Kasza_vS</strain>
    </source>
</reference>
<dbReference type="EMBL" id="MK774519">
    <property type="protein sequence ID" value="QFX65720.1"/>
    <property type="molecule type" value="Genomic_DNA"/>
</dbReference>
<evidence type="ECO:0000256" key="3">
    <source>
        <dbReference type="ARBA" id="ARBA00023219"/>
    </source>
</evidence>
<keyword evidence="2" id="KW-1188">Viral release from host cell</keyword>
<evidence type="ECO:0000313" key="5">
    <source>
        <dbReference type="EMBL" id="QFX65720.1"/>
    </source>
</evidence>
<dbReference type="EMBL" id="MN411632">
    <property type="protein sequence ID" value="QNQ79222.1"/>
    <property type="molecule type" value="Genomic_DNA"/>
</dbReference>
<evidence type="ECO:0000313" key="7">
    <source>
        <dbReference type="EMBL" id="QNQ79257.1"/>
    </source>
</evidence>
<evidence type="ECO:0000256" key="1">
    <source>
        <dbReference type="ARBA" id="ARBA00008192"/>
    </source>
</evidence>
<dbReference type="RefSeq" id="YP_010796152.1">
    <property type="nucleotide sequence ID" value="NC_075965.1"/>
</dbReference>
<keyword evidence="8" id="KW-1185">Reference proteome</keyword>
<keyword evidence="3" id="KW-0231">Viral genome packaging</keyword>
<protein>
    <submittedName>
        <fullName evidence="6">33 kDa protein</fullName>
    </submittedName>
    <submittedName>
        <fullName evidence="5">P33K</fullName>
    </submittedName>
</protein>
<name>A0A5P9VI50_9ADEN</name>
<dbReference type="Pfam" id="PF11081">
    <property type="entry name" value="Adeno_L433K_22K"/>
    <property type="match status" value="1"/>
</dbReference>
<evidence type="ECO:0000313" key="6">
    <source>
        <dbReference type="EMBL" id="QNQ79222.1"/>
    </source>
</evidence>
<sequence>MDPLRQMSSLVSDHEGSESETELSLEEGELRTPEQTPKAKPVKKRRWDLMPEDAAAIKDSFLEPAGKRKAHRQPRPRSPSPRPDPAIKALQNQIFPTLYTVFQQIQAQGGKQYTVRNRTFRSLVKSCLYHQSETQLRRTLEDADKLFQKYCGAARVQDSSD</sequence>
<dbReference type="GO" id="GO:0019073">
    <property type="term" value="P:viral DNA genome packaging"/>
    <property type="evidence" value="ECO:0007669"/>
    <property type="project" value="InterPro"/>
</dbReference>
<dbReference type="Proteomes" id="UP000516443">
    <property type="component" value="Segment"/>
</dbReference>
<reference evidence="5 8" key="1">
    <citation type="submission" date="2019-04" db="EMBL/GenBank/DDBJ databases">
        <title>Characterization of the first genome of Porcine mastadenovirus B (HNU1 strain) and implications on its lymphotropy and special origin.</title>
        <authorList>
            <person name="Liu S.-J."/>
            <person name="Wang Q."/>
            <person name="Li T.-T."/>
            <person name="Zhang S.-H."/>
            <person name="Li J.-Y."/>
            <person name="Wu L.-J."/>
            <person name="Qiu Y."/>
            <person name="Ge X.-Y."/>
        </authorList>
    </citation>
    <scope>NUCLEOTIDE SEQUENCE [LARGE SCALE GENOMIC DNA]</scope>
    <source>
        <strain evidence="5">HNU1</strain>
    </source>
</reference>
<organism evidence="5 8">
    <name type="scientific">Mastadenovirus porcusquartum</name>
    <dbReference type="NCBI Taxonomy" id="3241439"/>
    <lineage>
        <taxon>Viruses</taxon>
        <taxon>Varidnaviria</taxon>
        <taxon>Bamfordvirae</taxon>
        <taxon>Preplasmiviricota</taxon>
        <taxon>Polisuviricotina</taxon>
        <taxon>Pharingeaviricetes</taxon>
        <taxon>Rowavirales</taxon>
        <taxon>Adenoviridae</taxon>
        <taxon>Mastadenovirus</taxon>
    </lineage>
</organism>
<proteinExistence type="inferred from homology"/>